<name>A0A1Q3C4G8_CEPFO</name>
<dbReference type="UniPathway" id="UPA00143"/>
<dbReference type="STRING" id="3775.A0A1Q3C4G8"/>
<dbReference type="Pfam" id="PF13639">
    <property type="entry name" value="zf-RING_2"/>
    <property type="match status" value="1"/>
</dbReference>
<comment type="similarity">
    <text evidence="11">Belongs to the RING-type zinc finger family. ATL subfamily.</text>
</comment>
<comment type="subcellular location">
    <subcellularLocation>
        <location evidence="2">Membrane</location>
        <topology evidence="2">Single-pass membrane protein</topology>
    </subcellularLocation>
</comment>
<dbReference type="GO" id="GO:0061630">
    <property type="term" value="F:ubiquitin protein ligase activity"/>
    <property type="evidence" value="ECO:0007669"/>
    <property type="project" value="UniProtKB-EC"/>
</dbReference>
<organism evidence="16 17">
    <name type="scientific">Cephalotus follicularis</name>
    <name type="common">Albany pitcher plant</name>
    <dbReference type="NCBI Taxonomy" id="3775"/>
    <lineage>
        <taxon>Eukaryota</taxon>
        <taxon>Viridiplantae</taxon>
        <taxon>Streptophyta</taxon>
        <taxon>Embryophyta</taxon>
        <taxon>Tracheophyta</taxon>
        <taxon>Spermatophyta</taxon>
        <taxon>Magnoliopsida</taxon>
        <taxon>eudicotyledons</taxon>
        <taxon>Gunneridae</taxon>
        <taxon>Pentapetalae</taxon>
        <taxon>rosids</taxon>
        <taxon>fabids</taxon>
        <taxon>Oxalidales</taxon>
        <taxon>Cephalotaceae</taxon>
        <taxon>Cephalotus</taxon>
    </lineage>
</organism>
<sequence length="241" mass="26299">MRPPPADEAINHPTTPAPLSSVRETSTCNPNTCRWRPYSNANDFETNAIMVLIILLCTFICALALKVAIRCFLPGGSQRSAEHQLAQASQDDVEKRKSNLQAAAASTLVFSGGMKQQLAGEAECAICLSEFVEGDGIEVLKGCRHGFHKYCIQQWLSSHLSCPTCRRSTCLSSSPSPLEEDNPGCTILVPSQDHNSHTPKQMGLKQKKNLKEQGVQPMYLRKGGPLCAPDKSVLLLPVKRV</sequence>
<keyword evidence="6" id="KW-0479">Metal-binding</keyword>
<comment type="catalytic activity">
    <reaction evidence="1">
        <text>S-ubiquitinyl-[E2 ubiquitin-conjugating enzyme]-L-cysteine + [acceptor protein]-L-lysine = [E2 ubiquitin-conjugating enzyme]-L-cysteine + N(6)-ubiquitinyl-[acceptor protein]-L-lysine.</text>
        <dbReference type="EC" id="2.3.2.27"/>
    </reaction>
</comment>
<dbReference type="PANTHER" id="PTHR46905">
    <property type="entry name" value="RING-H2 FINGER PROTEIN ATL78"/>
    <property type="match status" value="1"/>
</dbReference>
<evidence type="ECO:0000256" key="6">
    <source>
        <dbReference type="ARBA" id="ARBA00022723"/>
    </source>
</evidence>
<evidence type="ECO:0000256" key="13">
    <source>
        <dbReference type="SAM" id="MobiDB-lite"/>
    </source>
</evidence>
<keyword evidence="17" id="KW-1185">Reference proteome</keyword>
<feature type="domain" description="RING-type" evidence="15">
    <location>
        <begin position="124"/>
        <end position="166"/>
    </location>
</feature>
<evidence type="ECO:0000259" key="15">
    <source>
        <dbReference type="PROSITE" id="PS50089"/>
    </source>
</evidence>
<evidence type="ECO:0000256" key="9">
    <source>
        <dbReference type="ARBA" id="ARBA00022989"/>
    </source>
</evidence>
<evidence type="ECO:0000256" key="3">
    <source>
        <dbReference type="ARBA" id="ARBA00012483"/>
    </source>
</evidence>
<dbReference type="PROSITE" id="PS50089">
    <property type="entry name" value="ZF_RING_2"/>
    <property type="match status" value="1"/>
</dbReference>
<dbReference type="InParanoid" id="A0A1Q3C4G8"/>
<feature type="compositionally biased region" description="Polar residues" evidence="13">
    <location>
        <begin position="12"/>
        <end position="25"/>
    </location>
</feature>
<evidence type="ECO:0000256" key="1">
    <source>
        <dbReference type="ARBA" id="ARBA00000900"/>
    </source>
</evidence>
<comment type="caution">
    <text evidence="16">The sequence shown here is derived from an EMBL/GenBank/DDBJ whole genome shotgun (WGS) entry which is preliminary data.</text>
</comment>
<evidence type="ECO:0000256" key="10">
    <source>
        <dbReference type="ARBA" id="ARBA00023136"/>
    </source>
</evidence>
<gene>
    <name evidence="16" type="ORF">CFOL_v3_18608</name>
</gene>
<keyword evidence="4" id="KW-0808">Transferase</keyword>
<dbReference type="InterPro" id="IPR001841">
    <property type="entry name" value="Znf_RING"/>
</dbReference>
<reference evidence="17" key="1">
    <citation type="submission" date="2016-04" db="EMBL/GenBank/DDBJ databases">
        <title>Cephalotus genome sequencing.</title>
        <authorList>
            <person name="Fukushima K."/>
            <person name="Hasebe M."/>
            <person name="Fang X."/>
        </authorList>
    </citation>
    <scope>NUCLEOTIDE SEQUENCE [LARGE SCALE GENOMIC DNA]</scope>
    <source>
        <strain evidence="17">cv. St1</strain>
    </source>
</reference>
<dbReference type="Gene3D" id="3.30.40.10">
    <property type="entry name" value="Zinc/RING finger domain, C3HC4 (zinc finger)"/>
    <property type="match status" value="1"/>
</dbReference>
<feature type="region of interest" description="Disordered" evidence="13">
    <location>
        <begin position="1"/>
        <end position="25"/>
    </location>
</feature>
<dbReference type="OrthoDB" id="8062037at2759"/>
<protein>
    <recommendedName>
        <fullName evidence="3">RING-type E3 ubiquitin transferase</fullName>
        <ecNumber evidence="3">2.3.2.27</ecNumber>
    </recommendedName>
</protein>
<keyword evidence="10 14" id="KW-0472">Membrane</keyword>
<dbReference type="SMART" id="SM00184">
    <property type="entry name" value="RING"/>
    <property type="match status" value="1"/>
</dbReference>
<dbReference type="GO" id="GO:0008270">
    <property type="term" value="F:zinc ion binding"/>
    <property type="evidence" value="ECO:0007669"/>
    <property type="project" value="UniProtKB-KW"/>
</dbReference>
<dbReference type="PANTHER" id="PTHR46905:SF1">
    <property type="entry name" value="RING-TYPE E3 UBIQUITIN TRANSFERASE"/>
    <property type="match status" value="1"/>
</dbReference>
<dbReference type="InterPro" id="IPR044602">
    <property type="entry name" value="ATL10/ATL72-79-like"/>
</dbReference>
<keyword evidence="9 14" id="KW-1133">Transmembrane helix</keyword>
<evidence type="ECO:0000313" key="17">
    <source>
        <dbReference type="Proteomes" id="UP000187406"/>
    </source>
</evidence>
<evidence type="ECO:0000313" key="16">
    <source>
        <dbReference type="EMBL" id="GAV75129.1"/>
    </source>
</evidence>
<evidence type="ECO:0000256" key="12">
    <source>
        <dbReference type="PROSITE-ProRule" id="PRU00175"/>
    </source>
</evidence>
<evidence type="ECO:0000256" key="8">
    <source>
        <dbReference type="ARBA" id="ARBA00022833"/>
    </source>
</evidence>
<keyword evidence="7" id="KW-0833">Ubl conjugation pathway</keyword>
<evidence type="ECO:0000256" key="5">
    <source>
        <dbReference type="ARBA" id="ARBA00022692"/>
    </source>
</evidence>
<dbReference type="GO" id="GO:0016020">
    <property type="term" value="C:membrane"/>
    <property type="evidence" value="ECO:0007669"/>
    <property type="project" value="UniProtKB-SubCell"/>
</dbReference>
<evidence type="ECO:0000256" key="11">
    <source>
        <dbReference type="ARBA" id="ARBA00024209"/>
    </source>
</evidence>
<dbReference type="EC" id="2.3.2.27" evidence="3"/>
<dbReference type="AlphaFoldDB" id="A0A1Q3C4G8"/>
<keyword evidence="12" id="KW-0863">Zinc-finger</keyword>
<dbReference type="GO" id="GO:0016567">
    <property type="term" value="P:protein ubiquitination"/>
    <property type="evidence" value="ECO:0007669"/>
    <property type="project" value="UniProtKB-UniPathway"/>
</dbReference>
<evidence type="ECO:0000256" key="14">
    <source>
        <dbReference type="SAM" id="Phobius"/>
    </source>
</evidence>
<accession>A0A1Q3C4G8</accession>
<proteinExistence type="inferred from homology"/>
<feature type="transmembrane region" description="Helical" evidence="14">
    <location>
        <begin position="48"/>
        <end position="69"/>
    </location>
</feature>
<dbReference type="SUPFAM" id="SSF57850">
    <property type="entry name" value="RING/U-box"/>
    <property type="match status" value="1"/>
</dbReference>
<evidence type="ECO:0000256" key="2">
    <source>
        <dbReference type="ARBA" id="ARBA00004167"/>
    </source>
</evidence>
<dbReference type="Proteomes" id="UP000187406">
    <property type="component" value="Unassembled WGS sequence"/>
</dbReference>
<evidence type="ECO:0000256" key="4">
    <source>
        <dbReference type="ARBA" id="ARBA00022679"/>
    </source>
</evidence>
<dbReference type="FunCoup" id="A0A1Q3C4G8">
    <property type="interactions" value="3"/>
</dbReference>
<keyword evidence="5 14" id="KW-0812">Transmembrane</keyword>
<keyword evidence="8" id="KW-0862">Zinc</keyword>
<dbReference type="InterPro" id="IPR013083">
    <property type="entry name" value="Znf_RING/FYVE/PHD"/>
</dbReference>
<dbReference type="EMBL" id="BDDD01001310">
    <property type="protein sequence ID" value="GAV75129.1"/>
    <property type="molecule type" value="Genomic_DNA"/>
</dbReference>
<evidence type="ECO:0000256" key="7">
    <source>
        <dbReference type="ARBA" id="ARBA00022786"/>
    </source>
</evidence>